<organism evidence="7">
    <name type="scientific">Menopon gallinae</name>
    <name type="common">poultry shaft louse</name>
    <dbReference type="NCBI Taxonomy" id="328185"/>
    <lineage>
        <taxon>Eukaryota</taxon>
        <taxon>Metazoa</taxon>
        <taxon>Ecdysozoa</taxon>
        <taxon>Arthropoda</taxon>
        <taxon>Hexapoda</taxon>
        <taxon>Insecta</taxon>
        <taxon>Pterygota</taxon>
        <taxon>Neoptera</taxon>
        <taxon>Paraneoptera</taxon>
        <taxon>Psocodea</taxon>
        <taxon>Troctomorpha</taxon>
        <taxon>Phthiraptera</taxon>
        <taxon>Amblycera</taxon>
        <taxon>Menoponidae</taxon>
        <taxon>Menopon</taxon>
    </lineage>
</organism>
<keyword evidence="4" id="KW-0539">Nucleus</keyword>
<dbReference type="InterPro" id="IPR027482">
    <property type="entry name" value="Sec1-like_dom2"/>
</dbReference>
<protein>
    <submittedName>
        <fullName evidence="7">Uncharacterized protein</fullName>
    </submittedName>
</protein>
<dbReference type="Pfam" id="PF02268">
    <property type="entry name" value="TFIIA_gamma_N"/>
    <property type="match status" value="1"/>
</dbReference>
<dbReference type="Gene3D" id="3.40.50.1910">
    <property type="match status" value="1"/>
</dbReference>
<dbReference type="InterPro" id="IPR036045">
    <property type="entry name" value="Sec1-like_sf"/>
</dbReference>
<dbReference type="GO" id="GO:0016192">
    <property type="term" value="P:vesicle-mediated transport"/>
    <property type="evidence" value="ECO:0007669"/>
    <property type="project" value="InterPro"/>
</dbReference>
<evidence type="ECO:0000313" key="7">
    <source>
        <dbReference type="EMBL" id="KAL0265670.1"/>
    </source>
</evidence>
<dbReference type="Gene3D" id="1.10.287.190">
    <property type="entry name" value="Transcription factor IIA gamma subunit, alpha-helical domain"/>
    <property type="match status" value="1"/>
</dbReference>
<evidence type="ECO:0000259" key="6">
    <source>
        <dbReference type="Pfam" id="PF02751"/>
    </source>
</evidence>
<comment type="similarity">
    <text evidence="2">Belongs to the STXBP/unc-18/SEC1 family.</text>
</comment>
<dbReference type="InterPro" id="IPR009083">
    <property type="entry name" value="TFIIA_a-hlx"/>
</dbReference>
<accession>A0AAW2H7D1</accession>
<dbReference type="GO" id="GO:0005672">
    <property type="term" value="C:transcription factor TFIIA complex"/>
    <property type="evidence" value="ECO:0007669"/>
    <property type="project" value="InterPro"/>
</dbReference>
<evidence type="ECO:0000259" key="5">
    <source>
        <dbReference type="Pfam" id="PF02268"/>
    </source>
</evidence>
<dbReference type="Gene3D" id="3.90.830.10">
    <property type="entry name" value="Syntaxin Binding Protein 1, Chain A, domain 2"/>
    <property type="match status" value="1"/>
</dbReference>
<name>A0AAW2H7D1_9NEOP</name>
<dbReference type="SUPFAM" id="SSF47396">
    <property type="entry name" value="Transcription factor IIA (TFIIA), alpha-helical domain"/>
    <property type="match status" value="1"/>
</dbReference>
<dbReference type="Gene3D" id="1.25.40.60">
    <property type="match status" value="1"/>
</dbReference>
<gene>
    <name evidence="7" type="ORF">PYX00_011384</name>
</gene>
<dbReference type="PANTHER" id="PTHR11679">
    <property type="entry name" value="VESICLE PROTEIN SORTING-ASSOCIATED"/>
    <property type="match status" value="1"/>
</dbReference>
<evidence type="ECO:0000256" key="3">
    <source>
        <dbReference type="ARBA" id="ARBA00023163"/>
    </source>
</evidence>
<dbReference type="GO" id="GO:0006367">
    <property type="term" value="P:transcription initiation at RNA polymerase II promoter"/>
    <property type="evidence" value="ECO:0007669"/>
    <property type="project" value="InterPro"/>
</dbReference>
<dbReference type="Pfam" id="PF00995">
    <property type="entry name" value="Sec1"/>
    <property type="match status" value="1"/>
</dbReference>
<comment type="caution">
    <text evidence="7">The sequence shown here is derived from an EMBL/GenBank/DDBJ whole genome shotgun (WGS) entry which is preliminary data.</text>
</comment>
<feature type="domain" description="Transcription initiation factor IIA gamma subunit C-terminal" evidence="6">
    <location>
        <begin position="58"/>
        <end position="99"/>
    </location>
</feature>
<keyword evidence="3" id="KW-0804">Transcription</keyword>
<dbReference type="InterPro" id="IPR043154">
    <property type="entry name" value="Sec-1-like_dom1"/>
</dbReference>
<sequence>MYEFYRQSLVGKALQDVIEEKVQTNKLTPMQAKYIMEKFDSVIPTIFNKTVQNNLNFKGVVKNYNFVDGVWKFVTSDFVMSINNELFRSRQLKIVACDADTSMDYGRRRRRKTFGITKEHWRVFVYHEQTALVMSNLFAISDILNYEIVVVQRLEQERQPVEYPALYFLELDSGSFSALQQDIKRRTYSFYYVVSINKSTYAAKLEKLENVQYKECLLSFVPVESRVFTFSRDAVEDAVLSISGVLGRPFVISYIESLGDVANALYSKQREGESQEDLVLVDRSVDVYIPLIHYFTFQALIADLRLGDFERDDELWARVRHVHIAEINKILSRESKKVIGDAKALDEKDVDQKKLMQLVLKAPEKIKLKESLNTYLDLVDKIFNTYESSIKKVVEVEQSAATRYTASGSRYTQCVSDTMDILASEDITKEDKLRVFLLCAVQYNFQQSELAMLADKGVFTGKEIQLAEEIRKFGFKAGRQKTAHKYDISRYKPALSFIITNLINNQSSLSYLGHKTKASPSLRKTKFAFSENKSKRVICVIFTDSVTWPEVQVVYELSQHHSVDIIVGAPKIVTAAEFIEDLGNGYFFRKNTGHFFARR</sequence>
<feature type="domain" description="Transcription initiation factor IIA gamma subunit N-terminal" evidence="5">
    <location>
        <begin position="1"/>
        <end position="44"/>
    </location>
</feature>
<dbReference type="Gene3D" id="2.30.18.10">
    <property type="entry name" value="Transcription factor IIA (TFIIA), beta-barrel domain"/>
    <property type="match status" value="1"/>
</dbReference>
<evidence type="ECO:0000256" key="2">
    <source>
        <dbReference type="ARBA" id="ARBA00009884"/>
    </source>
</evidence>
<evidence type="ECO:0000256" key="1">
    <source>
        <dbReference type="ARBA" id="ARBA00004123"/>
    </source>
</evidence>
<comment type="subcellular location">
    <subcellularLocation>
        <location evidence="1">Nucleus</location>
    </subcellularLocation>
</comment>
<dbReference type="InterPro" id="IPR009088">
    <property type="entry name" value="TFIIA_b-brl"/>
</dbReference>
<dbReference type="InterPro" id="IPR043127">
    <property type="entry name" value="Sec-1-like_dom3a"/>
</dbReference>
<dbReference type="InterPro" id="IPR015871">
    <property type="entry name" value="TFIIA_gsu_C"/>
</dbReference>
<dbReference type="SUPFAM" id="SSF56815">
    <property type="entry name" value="Sec1/munc18-like (SM) proteins"/>
    <property type="match status" value="1"/>
</dbReference>
<dbReference type="InterPro" id="IPR015872">
    <property type="entry name" value="TFIIA_gsu_N"/>
</dbReference>
<dbReference type="SUPFAM" id="SSF50784">
    <property type="entry name" value="Transcription factor IIA (TFIIA), beta-barrel domain"/>
    <property type="match status" value="1"/>
</dbReference>
<dbReference type="CDD" id="cd10014">
    <property type="entry name" value="TFIIA_gamma_C"/>
    <property type="match status" value="1"/>
</dbReference>
<dbReference type="Pfam" id="PF02751">
    <property type="entry name" value="TFIIA_gamma_C"/>
    <property type="match status" value="1"/>
</dbReference>
<dbReference type="Gene3D" id="3.40.50.2060">
    <property type="match status" value="1"/>
</dbReference>
<dbReference type="AlphaFoldDB" id="A0AAW2H7D1"/>
<dbReference type="EMBL" id="JARGDH010000006">
    <property type="protein sequence ID" value="KAL0265670.1"/>
    <property type="molecule type" value="Genomic_DNA"/>
</dbReference>
<reference evidence="7" key="1">
    <citation type="journal article" date="2024" name="Gigascience">
        <title>Chromosome-level genome of the poultry shaft louse Menopon gallinae provides insight into the host-switching and adaptive evolution of parasitic lice.</title>
        <authorList>
            <person name="Xu Y."/>
            <person name="Ma L."/>
            <person name="Liu S."/>
            <person name="Liang Y."/>
            <person name="Liu Q."/>
            <person name="He Z."/>
            <person name="Tian L."/>
            <person name="Duan Y."/>
            <person name="Cai W."/>
            <person name="Li H."/>
            <person name="Song F."/>
        </authorList>
    </citation>
    <scope>NUCLEOTIDE SEQUENCE</scope>
    <source>
        <strain evidence="7">Cailab_2023a</strain>
    </source>
</reference>
<proteinExistence type="inferred from homology"/>
<evidence type="ECO:0000256" key="4">
    <source>
        <dbReference type="ARBA" id="ARBA00023242"/>
    </source>
</evidence>
<dbReference type="InterPro" id="IPR001619">
    <property type="entry name" value="Sec1-like"/>
</dbReference>